<evidence type="ECO:0008006" key="3">
    <source>
        <dbReference type="Google" id="ProtNLM"/>
    </source>
</evidence>
<dbReference type="GeneID" id="31929868"/>
<protein>
    <recommendedName>
        <fullName evidence="3">Restriction endonuclease type IV Mrr domain-containing protein</fullName>
    </recommendedName>
</protein>
<proteinExistence type="predicted"/>
<evidence type="ECO:0000313" key="1">
    <source>
        <dbReference type="EMBL" id="AJD54299.1"/>
    </source>
</evidence>
<dbReference type="AlphaFoldDB" id="A0AB72UJK5"/>
<name>A0AB72UJK5_9PROT</name>
<dbReference type="RefSeq" id="WP_007091722.1">
    <property type="nucleotide sequence ID" value="NZ_CP004389.1"/>
</dbReference>
<keyword evidence="1" id="KW-0614">Plasmid</keyword>
<dbReference type="KEGG" id="txi:TH3_21133"/>
<accession>A0AB72UJK5</accession>
<reference evidence="1 2" key="1">
    <citation type="journal article" date="2012" name="J. Bacteriol.">
        <title>Genome sequence of Thalassospira xiamenensis type strain M-5.</title>
        <authorList>
            <person name="Lai Q."/>
            <person name="Shao Z."/>
        </authorList>
    </citation>
    <scope>NUCLEOTIDE SEQUENCE [LARGE SCALE GENOMIC DNA]</scope>
    <source>
        <strain evidence="1 2">M-5</strain>
    </source>
</reference>
<geneLocation type="plasmid" evidence="2"/>
<gene>
    <name evidence="1" type="ORF">TH3_21133</name>
</gene>
<sequence>MGIALSYPTPLNGKDFEQMVRDALQTYWKLPKQLSKLSYEGPGSGKQDGADLLGYEAKGNKVAIQVKLRKGPLSFKDVETDLKKFEAHPWHKKITTFYFATIKSPSSELQRKTYELSEKYEFNVEFYDYKDIVSYIARDPKLLRHYFGDLVVPHLVTGGELIASIWPALQIGYLLQHLYHCFYAHECGDELSIDLPLTQLHTAIRRLHSNEAADQACDNVLAIAKLRNSDDKEWNTLTREFHDWAIGYIASTLEPAFDENHTARRAFYLGWDLGKAAASRQKSPHGTERLDFEVVEKITLLFPSVTSMQIQLAVNGYKFSHEGKMVLTTNDLNGNFGREIYSYLCSKIIWINDD</sequence>
<dbReference type="Proteomes" id="UP000007127">
    <property type="component" value="Plasmid"/>
</dbReference>
<organism evidence="1 2">
    <name type="scientific">Thalassospira xiamenensis M-5 = DSM 17429</name>
    <dbReference type="NCBI Taxonomy" id="1123366"/>
    <lineage>
        <taxon>Bacteria</taxon>
        <taxon>Pseudomonadati</taxon>
        <taxon>Pseudomonadota</taxon>
        <taxon>Alphaproteobacteria</taxon>
        <taxon>Rhodospirillales</taxon>
        <taxon>Thalassospiraceae</taxon>
        <taxon>Thalassospira</taxon>
    </lineage>
</organism>
<dbReference type="EMBL" id="CP004389">
    <property type="protein sequence ID" value="AJD54299.1"/>
    <property type="molecule type" value="Genomic_DNA"/>
</dbReference>
<evidence type="ECO:0000313" key="2">
    <source>
        <dbReference type="Proteomes" id="UP000007127"/>
    </source>
</evidence>